<organism evidence="4 5">
    <name type="scientific">Gemella haemolysans</name>
    <dbReference type="NCBI Taxonomy" id="1379"/>
    <lineage>
        <taxon>Bacteria</taxon>
        <taxon>Bacillati</taxon>
        <taxon>Bacillota</taxon>
        <taxon>Bacilli</taxon>
        <taxon>Bacillales</taxon>
        <taxon>Gemellaceae</taxon>
        <taxon>Gemella</taxon>
    </lineage>
</organism>
<gene>
    <name evidence="4" type="ORF">HMPREF3186_01637</name>
</gene>
<dbReference type="Gene3D" id="3.90.1150.10">
    <property type="entry name" value="Aspartate Aminotransferase, domain 1"/>
    <property type="match status" value="1"/>
</dbReference>
<dbReference type="Proteomes" id="UP000070355">
    <property type="component" value="Unassembled WGS sequence"/>
</dbReference>
<sequence>MNNKKRKVDSMIYLDNCATTKPYKEVLDTFVEVNNSYFGNAASINKFGKTTNKLLSAARGQVASILQVAEDSIFFTSCATESNNIALLGSVEHKKDFGNRIIVSKIEHPSVLESFRELERRGFILDYLNVDEDGVVDLNHLKSLLTKETILLSVMQVNNVFGTIQPIEEISEILKDYPKVHFHVDGVQGVLKDKIDLSKVDSYAISAHKFHGIKGVGVLYLKSRRTVHNITFGGGQEDGLRSGTVNVAAAASLAKALRLSQEKVEDVKIKHKEFKTMIVDGFSEYNHIVLNSPLSEKYIDSIINISLPKIKGEAIVNALNERGIMVSTTSACSSKTFHLNEALFARGLSRENIEGSIRVSFSNETTKEEVETFIEVFIDEYNKKFKEVIESGI</sequence>
<evidence type="ECO:0000256" key="2">
    <source>
        <dbReference type="ARBA" id="ARBA00022898"/>
    </source>
</evidence>
<proteinExistence type="predicted"/>
<dbReference type="GO" id="GO:0008483">
    <property type="term" value="F:transaminase activity"/>
    <property type="evidence" value="ECO:0007669"/>
    <property type="project" value="UniProtKB-KW"/>
</dbReference>
<reference evidence="5" key="1">
    <citation type="submission" date="2016-01" db="EMBL/GenBank/DDBJ databases">
        <authorList>
            <person name="Mitreva M."/>
            <person name="Pepin K.H."/>
            <person name="Mihindukulasuriya K.A."/>
            <person name="Fulton R."/>
            <person name="Fronick C."/>
            <person name="O'Laughlin M."/>
            <person name="Miner T."/>
            <person name="Herter B."/>
            <person name="Rosa B.A."/>
            <person name="Cordes M."/>
            <person name="Tomlinson C."/>
            <person name="Wollam A."/>
            <person name="Palsikar V.B."/>
            <person name="Mardis E.R."/>
            <person name="Wilson R.K."/>
        </authorList>
    </citation>
    <scope>NUCLEOTIDE SEQUENCE [LARGE SCALE GENOMIC DNA]</scope>
    <source>
        <strain evidence="5">DNF01167</strain>
    </source>
</reference>
<evidence type="ECO:0000313" key="5">
    <source>
        <dbReference type="Proteomes" id="UP000070355"/>
    </source>
</evidence>
<evidence type="ECO:0000256" key="1">
    <source>
        <dbReference type="ARBA" id="ARBA00001933"/>
    </source>
</evidence>
<feature type="domain" description="Aminotransferase class V" evidence="3">
    <location>
        <begin position="12"/>
        <end position="373"/>
    </location>
</feature>
<dbReference type="PANTHER" id="PTHR11601">
    <property type="entry name" value="CYSTEINE DESULFURYLASE FAMILY MEMBER"/>
    <property type="match status" value="1"/>
</dbReference>
<comment type="cofactor">
    <cofactor evidence="1">
        <name>pyridoxal 5'-phosphate</name>
        <dbReference type="ChEBI" id="CHEBI:597326"/>
    </cofactor>
</comment>
<accession>A0A133ZQ78</accession>
<dbReference type="InterPro" id="IPR015422">
    <property type="entry name" value="PyrdxlP-dep_Trfase_small"/>
</dbReference>
<keyword evidence="4" id="KW-0808">Transferase</keyword>
<name>A0A133ZQ78_9BACL</name>
<keyword evidence="4" id="KW-0032">Aminotransferase</keyword>
<dbReference type="STRING" id="1379.HMPREF3186_01637"/>
<dbReference type="InterPro" id="IPR016454">
    <property type="entry name" value="Cysteine_dSase"/>
</dbReference>
<dbReference type="PANTHER" id="PTHR11601:SF50">
    <property type="entry name" value="CYSTEINE DESULFURASE ISCS 2-RELATED"/>
    <property type="match status" value="1"/>
</dbReference>
<evidence type="ECO:0000259" key="3">
    <source>
        <dbReference type="Pfam" id="PF00266"/>
    </source>
</evidence>
<dbReference type="SUPFAM" id="SSF53383">
    <property type="entry name" value="PLP-dependent transferases"/>
    <property type="match status" value="1"/>
</dbReference>
<dbReference type="EMBL" id="LSDC01000123">
    <property type="protein sequence ID" value="KXB57584.1"/>
    <property type="molecule type" value="Genomic_DNA"/>
</dbReference>
<dbReference type="Gene3D" id="3.40.640.10">
    <property type="entry name" value="Type I PLP-dependent aspartate aminotransferase-like (Major domain)"/>
    <property type="match status" value="1"/>
</dbReference>
<dbReference type="InterPro" id="IPR000192">
    <property type="entry name" value="Aminotrans_V_dom"/>
</dbReference>
<dbReference type="InterPro" id="IPR015424">
    <property type="entry name" value="PyrdxlP-dep_Trfase"/>
</dbReference>
<dbReference type="Gene3D" id="1.10.260.50">
    <property type="match status" value="1"/>
</dbReference>
<dbReference type="AlphaFoldDB" id="A0A133ZQ78"/>
<protein>
    <submittedName>
        <fullName evidence="4">Aminotransferase, class V</fullName>
    </submittedName>
</protein>
<keyword evidence="2" id="KW-0663">Pyridoxal phosphate</keyword>
<dbReference type="Pfam" id="PF00266">
    <property type="entry name" value="Aminotran_5"/>
    <property type="match status" value="1"/>
</dbReference>
<comment type="caution">
    <text evidence="4">The sequence shown here is derived from an EMBL/GenBank/DDBJ whole genome shotgun (WGS) entry which is preliminary data.</text>
</comment>
<dbReference type="InterPro" id="IPR015421">
    <property type="entry name" value="PyrdxlP-dep_Trfase_major"/>
</dbReference>
<dbReference type="PIRSF" id="PIRSF005572">
    <property type="entry name" value="NifS"/>
    <property type="match status" value="1"/>
</dbReference>
<evidence type="ECO:0000313" key="4">
    <source>
        <dbReference type="EMBL" id="KXB57584.1"/>
    </source>
</evidence>
<dbReference type="PATRIC" id="fig|1379.3.peg.1628"/>